<feature type="non-terminal residue" evidence="1">
    <location>
        <position position="1"/>
    </location>
</feature>
<protein>
    <submittedName>
        <fullName evidence="1">ACT domain-containing protein</fullName>
    </submittedName>
</protein>
<evidence type="ECO:0000313" key="2">
    <source>
        <dbReference type="Proteomes" id="UP001288944"/>
    </source>
</evidence>
<comment type="caution">
    <text evidence="1">The sequence shown here is derived from an EMBL/GenBank/DDBJ whole genome shotgun (WGS) entry which is preliminary data.</text>
</comment>
<reference evidence="1" key="1">
    <citation type="submission" date="2019-11" db="EMBL/GenBank/DDBJ databases">
        <title>Characterization of Clostridium perfringens isolates from swine manure treated agricultural soils.</title>
        <authorList>
            <person name="Wushke S.T."/>
        </authorList>
    </citation>
    <scope>NUCLEOTIDE SEQUENCE</scope>
    <source>
        <strain evidence="1">X62</strain>
    </source>
</reference>
<dbReference type="EMBL" id="WNUR01000469">
    <property type="protein sequence ID" value="MDZ7542768.1"/>
    <property type="molecule type" value="Genomic_DNA"/>
</dbReference>
<sequence length="45" mass="5182">IMMLDLKEANSDFDKIKSSLLDKGEELGVDVKIQREEIFNSMHTL</sequence>
<evidence type="ECO:0000313" key="1">
    <source>
        <dbReference type="EMBL" id="MDZ7542768.1"/>
    </source>
</evidence>
<dbReference type="Gene3D" id="3.30.70.260">
    <property type="match status" value="1"/>
</dbReference>
<dbReference type="Proteomes" id="UP001288944">
    <property type="component" value="Unassembled WGS sequence"/>
</dbReference>
<dbReference type="AlphaFoldDB" id="A0AAW9KHK4"/>
<accession>A0AAW9KHK4</accession>
<proteinExistence type="predicted"/>
<gene>
    <name evidence="1" type="ORF">GNF83_16580</name>
</gene>
<organism evidence="1 2">
    <name type="scientific">Clostridium perfringens</name>
    <dbReference type="NCBI Taxonomy" id="1502"/>
    <lineage>
        <taxon>Bacteria</taxon>
        <taxon>Bacillati</taxon>
        <taxon>Bacillota</taxon>
        <taxon>Clostridia</taxon>
        <taxon>Eubacteriales</taxon>
        <taxon>Clostridiaceae</taxon>
        <taxon>Clostridium</taxon>
    </lineage>
</organism>
<name>A0AAW9KHK4_CLOPF</name>